<reference evidence="14 15" key="1">
    <citation type="submission" date="2017-12" db="EMBL/GenBank/DDBJ databases">
        <title>Hemimetabolous genomes reveal molecular basis of termite eusociality.</title>
        <authorList>
            <person name="Harrison M.C."/>
            <person name="Jongepier E."/>
            <person name="Robertson H.M."/>
            <person name="Arning N."/>
            <person name="Bitard-Feildel T."/>
            <person name="Chao H."/>
            <person name="Childers C.P."/>
            <person name="Dinh H."/>
            <person name="Doddapaneni H."/>
            <person name="Dugan S."/>
            <person name="Gowin J."/>
            <person name="Greiner C."/>
            <person name="Han Y."/>
            <person name="Hu H."/>
            <person name="Hughes D.S.T."/>
            <person name="Huylmans A.-K."/>
            <person name="Kemena C."/>
            <person name="Kremer L.P.M."/>
            <person name="Lee S.L."/>
            <person name="Lopez-Ezquerra A."/>
            <person name="Mallet L."/>
            <person name="Monroy-Kuhn J.M."/>
            <person name="Moser A."/>
            <person name="Murali S.C."/>
            <person name="Muzny D.M."/>
            <person name="Otani S."/>
            <person name="Piulachs M.-D."/>
            <person name="Poelchau M."/>
            <person name="Qu J."/>
            <person name="Schaub F."/>
            <person name="Wada-Katsumata A."/>
            <person name="Worley K.C."/>
            <person name="Xie Q."/>
            <person name="Ylla G."/>
            <person name="Poulsen M."/>
            <person name="Gibbs R.A."/>
            <person name="Schal C."/>
            <person name="Richards S."/>
            <person name="Belles X."/>
            <person name="Korb J."/>
            <person name="Bornberg-Bauer E."/>
        </authorList>
    </citation>
    <scope>NUCLEOTIDE SEQUENCE [LARGE SCALE GENOMIC DNA]</scope>
    <source>
        <tissue evidence="14">Whole body</tissue>
    </source>
</reference>
<keyword evidence="7" id="KW-0963">Cytoplasm</keyword>
<keyword evidence="11" id="KW-0472">Membrane</keyword>
<sequence length="180" mass="20119">MFLHAPLPNQPIMMAAHGLHQEVRQWSSKDNDIIVAAKKMAVLMGRLSQLVRGEGGSSKRDLISCAKSIAEASEEVTRLAKELARECTDKRMRTNLLQVCERIPTIGTQLKILSTVKATMLGAQGTEEDQEATDMLVGNAQNLMQSVKETVRAAESASIKIRTDAGIRLRWVRRQPWYQY</sequence>
<keyword evidence="15" id="KW-1185">Reference proteome</keyword>
<keyword evidence="10" id="KW-0965">Cell junction</keyword>
<dbReference type="GO" id="GO:0005856">
    <property type="term" value="C:cytoskeleton"/>
    <property type="evidence" value="ECO:0007669"/>
    <property type="project" value="UniProtKB-SubCell"/>
</dbReference>
<comment type="similarity">
    <text evidence="4">Belongs to the vinculin/alpha-catenin family.</text>
</comment>
<dbReference type="AlphaFoldDB" id="A0A2J7RNF3"/>
<dbReference type="InterPro" id="IPR017997">
    <property type="entry name" value="Vinculin"/>
</dbReference>
<evidence type="ECO:0000256" key="10">
    <source>
        <dbReference type="ARBA" id="ARBA00022949"/>
    </source>
</evidence>
<comment type="subcellular location">
    <subcellularLocation>
        <location evidence="3">Cell junction</location>
        <location evidence="3">Adherens junction</location>
    </subcellularLocation>
    <subcellularLocation>
        <location evidence="2">Cell membrane</location>
        <topology evidence="2">Peripheral membrane protein</topology>
        <orientation evidence="2">Cytoplasmic side</orientation>
    </subcellularLocation>
    <subcellularLocation>
        <location evidence="1">Cytoplasm</location>
        <location evidence="1">Cytoskeleton</location>
    </subcellularLocation>
</comment>
<keyword evidence="8" id="KW-0677">Repeat</keyword>
<keyword evidence="9" id="KW-0130">Cell adhesion</keyword>
<evidence type="ECO:0000256" key="11">
    <source>
        <dbReference type="ARBA" id="ARBA00023136"/>
    </source>
</evidence>
<keyword evidence="6" id="KW-1003">Cell membrane</keyword>
<evidence type="ECO:0000313" key="14">
    <source>
        <dbReference type="EMBL" id="PNF42366.1"/>
    </source>
</evidence>
<dbReference type="InterPro" id="IPR006077">
    <property type="entry name" value="Vinculin/catenin"/>
</dbReference>
<dbReference type="GO" id="GO:0005886">
    <property type="term" value="C:plasma membrane"/>
    <property type="evidence" value="ECO:0007669"/>
    <property type="project" value="UniProtKB-SubCell"/>
</dbReference>
<dbReference type="Gene3D" id="1.20.120.230">
    <property type="entry name" value="Alpha-catenin/vinculin-like"/>
    <property type="match status" value="1"/>
</dbReference>
<evidence type="ECO:0000256" key="4">
    <source>
        <dbReference type="ARBA" id="ARBA00008376"/>
    </source>
</evidence>
<evidence type="ECO:0000256" key="5">
    <source>
        <dbReference type="ARBA" id="ARBA00014125"/>
    </source>
</evidence>
<name>A0A2J7RNF3_9NEOP</name>
<dbReference type="OrthoDB" id="29742at2759"/>
<dbReference type="Proteomes" id="UP000235965">
    <property type="component" value="Unassembled WGS sequence"/>
</dbReference>
<organism evidence="14 15">
    <name type="scientific">Cryptotermes secundus</name>
    <dbReference type="NCBI Taxonomy" id="105785"/>
    <lineage>
        <taxon>Eukaryota</taxon>
        <taxon>Metazoa</taxon>
        <taxon>Ecdysozoa</taxon>
        <taxon>Arthropoda</taxon>
        <taxon>Hexapoda</taxon>
        <taxon>Insecta</taxon>
        <taxon>Pterygota</taxon>
        <taxon>Neoptera</taxon>
        <taxon>Polyneoptera</taxon>
        <taxon>Dictyoptera</taxon>
        <taxon>Blattodea</taxon>
        <taxon>Blattoidea</taxon>
        <taxon>Termitoidae</taxon>
        <taxon>Kalotermitidae</taxon>
        <taxon>Cryptotermitinae</taxon>
        <taxon>Cryptotermes</taxon>
    </lineage>
</organism>
<accession>A0A2J7RNF3</accession>
<evidence type="ECO:0000256" key="2">
    <source>
        <dbReference type="ARBA" id="ARBA00004413"/>
    </source>
</evidence>
<dbReference type="Pfam" id="PF01044">
    <property type="entry name" value="Vinculin"/>
    <property type="match status" value="1"/>
</dbReference>
<evidence type="ECO:0000256" key="1">
    <source>
        <dbReference type="ARBA" id="ARBA00004245"/>
    </source>
</evidence>
<keyword evidence="12" id="KW-0009">Actin-binding</keyword>
<protein>
    <recommendedName>
        <fullName evidence="5">Vinculin</fullName>
    </recommendedName>
</protein>
<evidence type="ECO:0000256" key="13">
    <source>
        <dbReference type="ARBA" id="ARBA00023212"/>
    </source>
</evidence>
<proteinExistence type="inferred from homology"/>
<evidence type="ECO:0000256" key="3">
    <source>
        <dbReference type="ARBA" id="ARBA00004536"/>
    </source>
</evidence>
<dbReference type="GO" id="GO:0005912">
    <property type="term" value="C:adherens junction"/>
    <property type="evidence" value="ECO:0007669"/>
    <property type="project" value="UniProtKB-SubCell"/>
</dbReference>
<dbReference type="SUPFAM" id="SSF47220">
    <property type="entry name" value="alpha-catenin/vinculin-like"/>
    <property type="match status" value="1"/>
</dbReference>
<evidence type="ECO:0000313" key="15">
    <source>
        <dbReference type="Proteomes" id="UP000235965"/>
    </source>
</evidence>
<dbReference type="FunFam" id="1.20.120.230:FF:000010">
    <property type="entry name" value="Vinculin a"/>
    <property type="match status" value="1"/>
</dbReference>
<dbReference type="EMBL" id="NEVH01002541">
    <property type="protein sequence ID" value="PNF42366.1"/>
    <property type="molecule type" value="Genomic_DNA"/>
</dbReference>
<dbReference type="InterPro" id="IPR036723">
    <property type="entry name" value="Alpha-catenin/vinculin-like_sf"/>
</dbReference>
<dbReference type="PRINTS" id="PR00806">
    <property type="entry name" value="VINCULIN"/>
</dbReference>
<evidence type="ECO:0000256" key="8">
    <source>
        <dbReference type="ARBA" id="ARBA00022737"/>
    </source>
</evidence>
<evidence type="ECO:0000256" key="9">
    <source>
        <dbReference type="ARBA" id="ARBA00022889"/>
    </source>
</evidence>
<dbReference type="GO" id="GO:0007155">
    <property type="term" value="P:cell adhesion"/>
    <property type="evidence" value="ECO:0007669"/>
    <property type="project" value="UniProtKB-KW"/>
</dbReference>
<keyword evidence="13" id="KW-0206">Cytoskeleton</keyword>
<evidence type="ECO:0000256" key="6">
    <source>
        <dbReference type="ARBA" id="ARBA00022475"/>
    </source>
</evidence>
<dbReference type="PANTHER" id="PTHR46180">
    <property type="entry name" value="VINCULIN"/>
    <property type="match status" value="1"/>
</dbReference>
<evidence type="ECO:0000256" key="12">
    <source>
        <dbReference type="ARBA" id="ARBA00023203"/>
    </source>
</evidence>
<comment type="caution">
    <text evidence="14">The sequence shown here is derived from an EMBL/GenBank/DDBJ whole genome shotgun (WGS) entry which is preliminary data.</text>
</comment>
<evidence type="ECO:0000256" key="7">
    <source>
        <dbReference type="ARBA" id="ARBA00022490"/>
    </source>
</evidence>
<dbReference type="GO" id="GO:0051015">
    <property type="term" value="F:actin filament binding"/>
    <property type="evidence" value="ECO:0007669"/>
    <property type="project" value="InterPro"/>
</dbReference>
<dbReference type="EMBL" id="NEVH01002541">
    <property type="protein sequence ID" value="PNF42367.1"/>
    <property type="molecule type" value="Genomic_DNA"/>
</dbReference>
<gene>
    <name evidence="14" type="ORF">B7P43_G03685</name>
</gene>